<dbReference type="OMA" id="CAEIPLA"/>
<dbReference type="AlphaFoldDB" id="A0A8T2QXI0"/>
<dbReference type="OrthoDB" id="6482909at2759"/>
<feature type="domain" description="F-box" evidence="1">
    <location>
        <begin position="64"/>
        <end position="109"/>
    </location>
</feature>
<accession>A0A8T2QXI0</accession>
<reference evidence="2" key="1">
    <citation type="submission" date="2021-08" db="EMBL/GenBank/DDBJ databases">
        <title>WGS assembly of Ceratopteris richardii.</title>
        <authorList>
            <person name="Marchant D.B."/>
            <person name="Chen G."/>
            <person name="Jenkins J."/>
            <person name="Shu S."/>
            <person name="Leebens-Mack J."/>
            <person name="Grimwood J."/>
            <person name="Schmutz J."/>
            <person name="Soltis P."/>
            <person name="Soltis D."/>
            <person name="Chen Z.-H."/>
        </authorList>
    </citation>
    <scope>NUCLEOTIDE SEQUENCE</scope>
    <source>
        <strain evidence="2">Whitten #5841</strain>
        <tissue evidence="2">Leaf</tissue>
    </source>
</reference>
<evidence type="ECO:0000313" key="3">
    <source>
        <dbReference type="Proteomes" id="UP000825935"/>
    </source>
</evidence>
<dbReference type="InterPro" id="IPR036047">
    <property type="entry name" value="F-box-like_dom_sf"/>
</dbReference>
<dbReference type="EMBL" id="CM035436">
    <property type="protein sequence ID" value="KAH7288726.1"/>
    <property type="molecule type" value="Genomic_DNA"/>
</dbReference>
<organism evidence="2 3">
    <name type="scientific">Ceratopteris richardii</name>
    <name type="common">Triangle waterfern</name>
    <dbReference type="NCBI Taxonomy" id="49495"/>
    <lineage>
        <taxon>Eukaryota</taxon>
        <taxon>Viridiplantae</taxon>
        <taxon>Streptophyta</taxon>
        <taxon>Embryophyta</taxon>
        <taxon>Tracheophyta</taxon>
        <taxon>Polypodiopsida</taxon>
        <taxon>Polypodiidae</taxon>
        <taxon>Polypodiales</taxon>
        <taxon>Pteridineae</taxon>
        <taxon>Pteridaceae</taxon>
        <taxon>Parkerioideae</taxon>
        <taxon>Ceratopteris</taxon>
    </lineage>
</organism>
<evidence type="ECO:0000313" key="2">
    <source>
        <dbReference type="EMBL" id="KAH7288726.1"/>
    </source>
</evidence>
<dbReference type="InterPro" id="IPR050796">
    <property type="entry name" value="SCF_F-box_component"/>
</dbReference>
<sequence length="399" mass="45470">MRTRSQAKSSKRMPLSGVYGSTCEMEAGVGDVASVDFEHGADHYSKKRCLYQHWGALHGQDLNKELWGRLPEELVERIIGSLPLDAMLRIRSVCKAWKAYVSSYGFAHLCYETPSNGPWCLAVMPDHRAVMVYDAALDRWNLLTLPNDAVNLKMQPFSASGGLICFKSIDNSSFFAYNPLTKSCSSLTPKRKGAGLDRDKVWVVTDESEGFIIVVVKESGRCEVYDSFVNAWNKPGWLPHNVSLSQESSEPSRSVSSDGTLYLIVGPPYDVVTYDTITGSWSRLYLQWPKRSWNHVLSEDKGRIFLLAFHREKGILSFSEWELHSAMRSWVKVGTMPSLFCLEPPENSNKEWQLQSFANRNLVLLQFTYDISDQYLVLYNRSIRHWTKISHLPPMIDKY</sequence>
<dbReference type="PANTHER" id="PTHR31672">
    <property type="entry name" value="BNACNNG10540D PROTEIN"/>
    <property type="match status" value="1"/>
</dbReference>
<dbReference type="InterPro" id="IPR001810">
    <property type="entry name" value="F-box_dom"/>
</dbReference>
<protein>
    <recommendedName>
        <fullName evidence="1">F-box domain-containing protein</fullName>
    </recommendedName>
</protein>
<gene>
    <name evidence="2" type="ORF">KP509_31G038600</name>
</gene>
<evidence type="ECO:0000259" key="1">
    <source>
        <dbReference type="PROSITE" id="PS50181"/>
    </source>
</evidence>
<dbReference type="PANTHER" id="PTHR31672:SF12">
    <property type="entry name" value="F-BOX DOMAIN-CONTAINING PROTEIN"/>
    <property type="match status" value="1"/>
</dbReference>
<dbReference type="Pfam" id="PF00646">
    <property type="entry name" value="F-box"/>
    <property type="match status" value="1"/>
</dbReference>
<name>A0A8T2QXI0_CERRI</name>
<dbReference type="InterPro" id="IPR015915">
    <property type="entry name" value="Kelch-typ_b-propeller"/>
</dbReference>
<dbReference type="Gene3D" id="2.120.10.80">
    <property type="entry name" value="Kelch-type beta propeller"/>
    <property type="match status" value="1"/>
</dbReference>
<dbReference type="InterPro" id="IPR011043">
    <property type="entry name" value="Gal_Oxase/kelch_b-propeller"/>
</dbReference>
<keyword evidence="3" id="KW-1185">Reference proteome</keyword>
<dbReference type="SUPFAM" id="SSF50965">
    <property type="entry name" value="Galactose oxidase, central domain"/>
    <property type="match status" value="1"/>
</dbReference>
<dbReference type="Proteomes" id="UP000825935">
    <property type="component" value="Chromosome 31"/>
</dbReference>
<proteinExistence type="predicted"/>
<dbReference type="Gene3D" id="1.20.1280.50">
    <property type="match status" value="1"/>
</dbReference>
<dbReference type="SUPFAM" id="SSF81383">
    <property type="entry name" value="F-box domain"/>
    <property type="match status" value="1"/>
</dbReference>
<comment type="caution">
    <text evidence="2">The sequence shown here is derived from an EMBL/GenBank/DDBJ whole genome shotgun (WGS) entry which is preliminary data.</text>
</comment>
<dbReference type="PROSITE" id="PS50181">
    <property type="entry name" value="FBOX"/>
    <property type="match status" value="1"/>
</dbReference>